<proteinExistence type="predicted"/>
<reference evidence="2 3" key="2">
    <citation type="submission" date="2017-06" db="EMBL/GenBank/DDBJ databases">
        <authorList>
            <person name="Kim H.J."/>
            <person name="Triplett B.A."/>
        </authorList>
    </citation>
    <scope>NUCLEOTIDE SEQUENCE [LARGE SCALE GENOMIC DNA]</scope>
    <source>
        <strain evidence="2 3">BZC3</strain>
    </source>
</reference>
<dbReference type="Pfam" id="PF13759">
    <property type="entry name" value="2OG-FeII_Oxy_5"/>
    <property type="match status" value="1"/>
</dbReference>
<gene>
    <name evidence="2" type="ORF">CD943_04525</name>
</gene>
<dbReference type="PROSITE" id="PS50005">
    <property type="entry name" value="TPR"/>
    <property type="match status" value="1"/>
</dbReference>
<dbReference type="InterPro" id="IPR011990">
    <property type="entry name" value="TPR-like_helical_dom_sf"/>
</dbReference>
<dbReference type="SUPFAM" id="SSF48452">
    <property type="entry name" value="TPR-like"/>
    <property type="match status" value="1"/>
</dbReference>
<keyword evidence="1" id="KW-0802">TPR repeat</keyword>
<accession>A0A1Z3LW43</accession>
<reference evidence="2 3" key="1">
    <citation type="submission" date="2017-06" db="EMBL/GenBank/DDBJ databases">
        <title>Biodegradation of gentamicin by bacterial consortia AMQD4 in synthetic medium and raw gentamicin sewage.</title>
        <authorList>
            <person name="Chang H."/>
            <person name="Feng Y."/>
            <person name="Li Z."/>
            <person name="Xue J."/>
            <person name="Cheng D."/>
        </authorList>
    </citation>
    <scope>NUCLEOTIDE SEQUENCE [LARGE SCALE GENOMIC DNA]</scope>
    <source>
        <strain evidence="2 3">BZC3</strain>
    </source>
</reference>
<dbReference type="Gene3D" id="2.60.120.620">
    <property type="entry name" value="q2cbj1_9rhob like domain"/>
    <property type="match status" value="1"/>
</dbReference>
<dbReference type="InterPro" id="IPR012668">
    <property type="entry name" value="CHP02466"/>
</dbReference>
<feature type="repeat" description="TPR" evidence="1">
    <location>
        <begin position="45"/>
        <end position="78"/>
    </location>
</feature>
<evidence type="ECO:0000313" key="3">
    <source>
        <dbReference type="Proteomes" id="UP000197024"/>
    </source>
</evidence>
<evidence type="ECO:0000313" key="2">
    <source>
        <dbReference type="EMBL" id="ASD26217.1"/>
    </source>
</evidence>
<dbReference type="EMBL" id="CP021995">
    <property type="protein sequence ID" value="ASD26217.1"/>
    <property type="molecule type" value="Genomic_DNA"/>
</dbReference>
<sequence length="437" mass="46928">MQLTRLRPASPVAEHNLAAALGDAGFALEADQAATRAIAKGGTAAATWLVKARALTALGYLDEAALAFDRSLQTGPDEAGVLRERAQLEWMRSRDPAALRSVVERLRERAAGDPSAAVHLCECLRAVADASAALDALAPWLVREDCPDAVLLAGFGAAIDVDAPLALRLSHRVWERGRSRDQAAVAHAYALLGADCPQEALPILDDHLARFPEDRAAQGAREAVLRVCGDARALSATDYAATVRIVRLRPDLEAGDRTRWLDRLSGALRALHPFSAPPFGQSIRGGVQSRIDPRMTDDADIHAVFDGLEATLASYAESLRPRKDRAGRARLEISGAWSVRLSTGGRHVDHVHPGCRVSAVAYVDLPPAVASGSRQGWLRFGAAPTGAGRTLPPLHWVEPRRGDLVLFPSWFWHGTEPFEGAGDRLTLAFNVSERQGG</sequence>
<evidence type="ECO:0000256" key="1">
    <source>
        <dbReference type="PROSITE-ProRule" id="PRU00339"/>
    </source>
</evidence>
<dbReference type="InterPro" id="IPR019734">
    <property type="entry name" value="TPR_rpt"/>
</dbReference>
<dbReference type="Gene3D" id="1.25.40.10">
    <property type="entry name" value="Tetratricopeptide repeat domain"/>
    <property type="match status" value="1"/>
</dbReference>
<name>A0A1Z3LW43_BREDI</name>
<protein>
    <submittedName>
        <fullName evidence="2">Uncharacterized protein</fullName>
    </submittedName>
</protein>
<dbReference type="AlphaFoldDB" id="A0A1Z3LW43"/>
<organism evidence="2 3">
    <name type="scientific">Brevundimonas diminuta</name>
    <name type="common">Pseudomonas diminuta</name>
    <dbReference type="NCBI Taxonomy" id="293"/>
    <lineage>
        <taxon>Bacteria</taxon>
        <taxon>Pseudomonadati</taxon>
        <taxon>Pseudomonadota</taxon>
        <taxon>Alphaproteobacteria</taxon>
        <taxon>Caulobacterales</taxon>
        <taxon>Caulobacteraceae</taxon>
        <taxon>Brevundimonas</taxon>
    </lineage>
</organism>
<dbReference type="Proteomes" id="UP000197024">
    <property type="component" value="Chromosome"/>
</dbReference>